<evidence type="ECO:0000256" key="9">
    <source>
        <dbReference type="ARBA" id="ARBA00022519"/>
    </source>
</evidence>
<dbReference type="EC" id="3.4.16.4" evidence="6"/>
<dbReference type="RefSeq" id="WP_353896890.1">
    <property type="nucleotide sequence ID" value="NZ_JBEVCJ010000020.1"/>
</dbReference>
<evidence type="ECO:0000256" key="2">
    <source>
        <dbReference type="ARBA" id="ARBA00004249"/>
    </source>
</evidence>
<keyword evidence="21" id="KW-0046">Antibiotic resistance</keyword>
<reference evidence="31 32" key="1">
    <citation type="submission" date="2024-06" db="EMBL/GenBank/DDBJ databases">
        <authorList>
            <person name="Li F."/>
        </authorList>
    </citation>
    <scope>NUCLEOTIDE SEQUENCE [LARGE SCALE GENOMIC DNA]</scope>
    <source>
        <strain evidence="31 32">GXAS 311</strain>
    </source>
</reference>
<evidence type="ECO:0000259" key="28">
    <source>
        <dbReference type="Pfam" id="PF00905"/>
    </source>
</evidence>
<evidence type="ECO:0000256" key="21">
    <source>
        <dbReference type="ARBA" id="ARBA00023251"/>
    </source>
</evidence>
<dbReference type="Pfam" id="PF17092">
    <property type="entry name" value="PCB_OB"/>
    <property type="match status" value="1"/>
</dbReference>
<evidence type="ECO:0000256" key="12">
    <source>
        <dbReference type="ARBA" id="ARBA00022676"/>
    </source>
</evidence>
<evidence type="ECO:0000256" key="17">
    <source>
        <dbReference type="ARBA" id="ARBA00022968"/>
    </source>
</evidence>
<dbReference type="PANTHER" id="PTHR32282">
    <property type="entry name" value="BINDING PROTEIN TRANSPEPTIDASE, PUTATIVE-RELATED"/>
    <property type="match status" value="1"/>
</dbReference>
<organism evidence="31 32">
    <name type="scientific">Aliikangiella maris</name>
    <dbReference type="NCBI Taxonomy" id="3162458"/>
    <lineage>
        <taxon>Bacteria</taxon>
        <taxon>Pseudomonadati</taxon>
        <taxon>Pseudomonadota</taxon>
        <taxon>Gammaproteobacteria</taxon>
        <taxon>Oceanospirillales</taxon>
        <taxon>Pleioneaceae</taxon>
        <taxon>Aliikangiella</taxon>
    </lineage>
</organism>
<comment type="pathway">
    <text evidence="3">Cell wall biogenesis; peptidoglycan biosynthesis.</text>
</comment>
<dbReference type="InterPro" id="IPR031376">
    <property type="entry name" value="PCB_OB"/>
</dbReference>
<evidence type="ECO:0000256" key="16">
    <source>
        <dbReference type="ARBA" id="ARBA00022960"/>
    </source>
</evidence>
<keyword evidence="8" id="KW-1003">Cell membrane</keyword>
<dbReference type="Pfam" id="PF00905">
    <property type="entry name" value="Transpeptidase"/>
    <property type="match status" value="1"/>
</dbReference>
<evidence type="ECO:0000256" key="24">
    <source>
        <dbReference type="ARBA" id="ARBA00034000"/>
    </source>
</evidence>
<keyword evidence="11" id="KW-0645">Protease</keyword>
<evidence type="ECO:0000259" key="30">
    <source>
        <dbReference type="Pfam" id="PF17092"/>
    </source>
</evidence>
<proteinExistence type="inferred from homology"/>
<keyword evidence="16" id="KW-0133">Cell shape</keyword>
<comment type="similarity">
    <text evidence="4">In the C-terminal section; belongs to the transpeptidase family.</text>
</comment>
<dbReference type="Gene3D" id="1.10.3810.10">
    <property type="entry name" value="Biosynthetic peptidoglycan transglycosylase-like"/>
    <property type="match status" value="1"/>
</dbReference>
<comment type="similarity">
    <text evidence="5">In the N-terminal section; belongs to the glycosyltransferase 51 family.</text>
</comment>
<evidence type="ECO:0000256" key="15">
    <source>
        <dbReference type="ARBA" id="ARBA00022801"/>
    </source>
</evidence>
<keyword evidence="20 27" id="KW-0472">Membrane</keyword>
<dbReference type="InterPro" id="IPR036950">
    <property type="entry name" value="PBP_transglycosylase"/>
</dbReference>
<evidence type="ECO:0000256" key="6">
    <source>
        <dbReference type="ARBA" id="ARBA00012448"/>
    </source>
</evidence>
<evidence type="ECO:0000256" key="11">
    <source>
        <dbReference type="ARBA" id="ARBA00022670"/>
    </source>
</evidence>
<dbReference type="EC" id="2.4.99.28" evidence="25"/>
<evidence type="ECO:0000256" key="14">
    <source>
        <dbReference type="ARBA" id="ARBA00022692"/>
    </source>
</evidence>
<sequence length="914" mass="103197">MTEYLKILKEKYLFSVLLLKHRTNKDILCRHTLDATLYTTVHMKLLSKLTPKIVYFVTLFTLLAAMGFIGLYLAVGPGLPQVESIRQIQLQTPMKIYSSDHQLIAEFGDKRRIPITLDQVPKDFINALLATEDQRFYQHSGVDFWGVMRAFANLILTQRKAQGASTITMMVARNYYLSREKRFSRKFTEMFLAWKIESELSKNEILELFLNKIPFGHRAYGLGAASQVYYGTTLNNLSLAQLATLAGIPKGQSAYNPISNPDKAKSRRTHVLGRMLTEQYITQLQYNEAVNEPIETSKHGARATVYAPYVAEMARQEVIDRYGKNIAYNDGLKIYTTLNSELQHFARQALIEGLEEYDRRHGYRGPEQQYAITPETSIEQMQSWLQDLPSVADLIPALVTQLEEDKAIILLANGLLKSISLQSMKWARKYVDENHRGPRIKTIDQVAAVGDIIRVRVKLNNIDNRSDATEQSTDTNQPTEEYLLAQIPQVSGALVSLVPKTGAIESLVGGYDFTLNQYNMVTQARRQPGSNIKPFVYSAAFNKDYTPASMINDMPIVEADITAENFWRPKNDGDKYLGPISLRTALRRSKNTVSARLIREIGPSYTKGYLEKIGFPGEHMEPYLSLALGSAAFTPLEVVTGYATLANGGYRIKPWFIQRIEDSNGQIIFEEQPLQVCRECELILANQQSDTQLNQQQQTLSTDNEIAQTHDIEVLTTPVSEDYAQRDNFANLPVLPIPEKLMAPRVIEARNHYLVDNILKDVIHRGTGYPTLARTKSPLLKRNDLAGKTGTTNDAKDAWFSGYNLNHVTTAWVGFSDHAKKLGAREFGGIAALPIWQKFIEKAVDGKPQLNHPMPPGIVSIRIDPKNGLLATNLTESPIFELFRTENAPTEYSEKPIEDIFNKDQEIVKDTNIF</sequence>
<dbReference type="InterPro" id="IPR012338">
    <property type="entry name" value="Beta-lactam/transpept-like"/>
</dbReference>
<keyword evidence="22" id="KW-0511">Multifunctional enzyme</keyword>
<keyword evidence="13" id="KW-0808">Transferase</keyword>
<evidence type="ECO:0000256" key="3">
    <source>
        <dbReference type="ARBA" id="ARBA00004752"/>
    </source>
</evidence>
<evidence type="ECO:0000256" key="22">
    <source>
        <dbReference type="ARBA" id="ARBA00023268"/>
    </source>
</evidence>
<dbReference type="PANTHER" id="PTHR32282:SF27">
    <property type="entry name" value="PENICILLIN-BINDING PROTEIN 1A"/>
    <property type="match status" value="1"/>
</dbReference>
<dbReference type="EMBL" id="JBEVCJ010000020">
    <property type="protein sequence ID" value="MET1256303.1"/>
    <property type="molecule type" value="Genomic_DNA"/>
</dbReference>
<name>A0ABV2BWI7_9GAMM</name>
<dbReference type="InterPro" id="IPR023346">
    <property type="entry name" value="Lysozyme-like_dom_sf"/>
</dbReference>
<protein>
    <recommendedName>
        <fullName evidence="7">Penicillin-binding protein 1A</fullName>
        <ecNumber evidence="25">2.4.99.28</ecNumber>
        <ecNumber evidence="6">3.4.16.4</ecNumber>
    </recommendedName>
</protein>
<feature type="domain" description="Penicillin-binding protein OB-like" evidence="30">
    <location>
        <begin position="363"/>
        <end position="490"/>
    </location>
</feature>
<comment type="subcellular location">
    <subcellularLocation>
        <location evidence="2">Cell inner membrane</location>
        <topology evidence="2">Single-pass type II membrane protein</topology>
    </subcellularLocation>
</comment>
<keyword evidence="18" id="KW-0573">Peptidoglycan synthesis</keyword>
<evidence type="ECO:0000256" key="4">
    <source>
        <dbReference type="ARBA" id="ARBA00007090"/>
    </source>
</evidence>
<keyword evidence="14 27" id="KW-0812">Transmembrane</keyword>
<evidence type="ECO:0000256" key="26">
    <source>
        <dbReference type="ARBA" id="ARBA00049902"/>
    </source>
</evidence>
<keyword evidence="12" id="KW-0328">Glycosyltransferase</keyword>
<evidence type="ECO:0000256" key="25">
    <source>
        <dbReference type="ARBA" id="ARBA00044770"/>
    </source>
</evidence>
<feature type="domain" description="Penicillin-binding protein transpeptidase" evidence="28">
    <location>
        <begin position="493"/>
        <end position="804"/>
    </location>
</feature>
<comment type="caution">
    <text evidence="31">The sequence shown here is derived from an EMBL/GenBank/DDBJ whole genome shotgun (WGS) entry which is preliminary data.</text>
</comment>
<dbReference type="Pfam" id="PF00912">
    <property type="entry name" value="Transgly"/>
    <property type="match status" value="1"/>
</dbReference>
<evidence type="ECO:0000256" key="7">
    <source>
        <dbReference type="ARBA" id="ARBA00018638"/>
    </source>
</evidence>
<evidence type="ECO:0000256" key="18">
    <source>
        <dbReference type="ARBA" id="ARBA00022984"/>
    </source>
</evidence>
<evidence type="ECO:0000256" key="20">
    <source>
        <dbReference type="ARBA" id="ARBA00023136"/>
    </source>
</evidence>
<keyword evidence="19 27" id="KW-1133">Transmembrane helix</keyword>
<dbReference type="SUPFAM" id="SSF53955">
    <property type="entry name" value="Lysozyme-like"/>
    <property type="match status" value="1"/>
</dbReference>
<evidence type="ECO:0000256" key="13">
    <source>
        <dbReference type="ARBA" id="ARBA00022679"/>
    </source>
</evidence>
<evidence type="ECO:0000256" key="8">
    <source>
        <dbReference type="ARBA" id="ARBA00022475"/>
    </source>
</evidence>
<dbReference type="NCBIfam" id="TIGR02074">
    <property type="entry name" value="PBP_1a_fam"/>
    <property type="match status" value="1"/>
</dbReference>
<gene>
    <name evidence="31" type="ORF">ABVT43_14275</name>
</gene>
<feature type="transmembrane region" description="Helical" evidence="27">
    <location>
        <begin position="53"/>
        <end position="75"/>
    </location>
</feature>
<dbReference type="InterPro" id="IPR001264">
    <property type="entry name" value="Glyco_trans_51"/>
</dbReference>
<evidence type="ECO:0000256" key="23">
    <source>
        <dbReference type="ARBA" id="ARBA00023316"/>
    </source>
</evidence>
<keyword evidence="10" id="KW-0121">Carboxypeptidase</keyword>
<evidence type="ECO:0000256" key="1">
    <source>
        <dbReference type="ARBA" id="ARBA00002624"/>
    </source>
</evidence>
<dbReference type="InterPro" id="IPR050396">
    <property type="entry name" value="Glycosyltr_51/Transpeptidase"/>
</dbReference>
<comment type="catalytic activity">
    <reaction evidence="24">
        <text>Preferential cleavage: (Ac)2-L-Lys-D-Ala-|-D-Ala. Also transpeptidation of peptidyl-alanyl moieties that are N-acyl substituents of D-alanine.</text>
        <dbReference type="EC" id="3.4.16.4"/>
    </reaction>
</comment>
<evidence type="ECO:0000313" key="32">
    <source>
        <dbReference type="Proteomes" id="UP001548189"/>
    </source>
</evidence>
<dbReference type="InterPro" id="IPR001460">
    <property type="entry name" value="PCN-bd_Tpept"/>
</dbReference>
<dbReference type="Gene3D" id="3.40.710.10">
    <property type="entry name" value="DD-peptidase/beta-lactamase superfamily"/>
    <property type="match status" value="2"/>
</dbReference>
<evidence type="ECO:0000256" key="27">
    <source>
        <dbReference type="SAM" id="Phobius"/>
    </source>
</evidence>
<evidence type="ECO:0000259" key="29">
    <source>
        <dbReference type="Pfam" id="PF00912"/>
    </source>
</evidence>
<evidence type="ECO:0000256" key="5">
    <source>
        <dbReference type="ARBA" id="ARBA00007739"/>
    </source>
</evidence>
<accession>A0ABV2BWI7</accession>
<keyword evidence="17" id="KW-0735">Signal-anchor</keyword>
<evidence type="ECO:0000256" key="10">
    <source>
        <dbReference type="ARBA" id="ARBA00022645"/>
    </source>
</evidence>
<keyword evidence="15" id="KW-0378">Hydrolase</keyword>
<feature type="domain" description="Glycosyl transferase family 51" evidence="29">
    <location>
        <begin position="102"/>
        <end position="275"/>
    </location>
</feature>
<comment type="catalytic activity">
    <reaction evidence="26">
        <text>[GlcNAc-(1-&gt;4)-Mur2Ac(oyl-L-Ala-gamma-D-Glu-L-Lys-D-Ala-D-Ala)](n)-di-trans,octa-cis-undecaprenyl diphosphate + beta-D-GlcNAc-(1-&gt;4)-Mur2Ac(oyl-L-Ala-gamma-D-Glu-L-Lys-D-Ala-D-Ala)-di-trans,octa-cis-undecaprenyl diphosphate = [GlcNAc-(1-&gt;4)-Mur2Ac(oyl-L-Ala-gamma-D-Glu-L-Lys-D-Ala-D-Ala)](n+1)-di-trans,octa-cis-undecaprenyl diphosphate + di-trans,octa-cis-undecaprenyl diphosphate + H(+)</text>
        <dbReference type="Rhea" id="RHEA:23708"/>
        <dbReference type="Rhea" id="RHEA-COMP:9602"/>
        <dbReference type="Rhea" id="RHEA-COMP:9603"/>
        <dbReference type="ChEBI" id="CHEBI:15378"/>
        <dbReference type="ChEBI" id="CHEBI:58405"/>
        <dbReference type="ChEBI" id="CHEBI:60033"/>
        <dbReference type="ChEBI" id="CHEBI:78435"/>
        <dbReference type="EC" id="2.4.99.28"/>
    </reaction>
</comment>
<evidence type="ECO:0000256" key="19">
    <source>
        <dbReference type="ARBA" id="ARBA00022989"/>
    </source>
</evidence>
<dbReference type="SUPFAM" id="SSF56601">
    <property type="entry name" value="beta-lactamase/transpeptidase-like"/>
    <property type="match status" value="1"/>
</dbReference>
<keyword evidence="23" id="KW-0961">Cell wall biogenesis/degradation</keyword>
<keyword evidence="9" id="KW-0997">Cell inner membrane</keyword>
<keyword evidence="32" id="KW-1185">Reference proteome</keyword>
<comment type="function">
    <text evidence="1">Cell wall formation. Synthesis of cross-linked peptidoglycan from the lipid intermediates. The enzyme has a penicillin-insensitive transglycosylase N-terminal domain (formation of linear glycan strands) and a penicillin-sensitive transpeptidase C-terminal domain (cross-linking of the peptide subunits).</text>
</comment>
<dbReference type="Proteomes" id="UP001548189">
    <property type="component" value="Unassembled WGS sequence"/>
</dbReference>
<evidence type="ECO:0000313" key="31">
    <source>
        <dbReference type="EMBL" id="MET1256303.1"/>
    </source>
</evidence>